<dbReference type="NCBIfam" id="NF040626">
    <property type="entry name" value="AksF2_Meth"/>
    <property type="match status" value="1"/>
</dbReference>
<evidence type="ECO:0000256" key="2">
    <source>
        <dbReference type="ARBA" id="ARBA00007769"/>
    </source>
</evidence>
<sequence length="331" mass="36435">MYRITVIPGDGIGVEVMEAALHVLQALEIEFEFTHAEAGNECFRRCGDTLPEETLKLVRKADATLFGAVTTVPGQKSAIITLRRELDLFANLRPVKSLPGVPCLYPDLDFVIVRENTEDLYVGDEEYTPEGAVAKRIITRTASRRISQFAFQYAQKEGMQKVTAVHKANVLKKTDGIFRDEFYKVASEYPQMEANDYYVDATAMYLITQPQEFQTIVTTNLFGDILSDEAAGLIGGLGLAPSANIGEKNALFEPVHGSAPQIAGKNIANPTAMILTTTLMLKHLNKKQEAQKIEKALQKTLMRGIMTPDLGGTASTMEMAEAIKEEIVKGE</sequence>
<evidence type="ECO:0000256" key="5">
    <source>
        <dbReference type="ARBA" id="ARBA00023002"/>
    </source>
</evidence>
<dbReference type="RefSeq" id="WP_010875823.1">
    <property type="nucleotide sequence ID" value="NC_000916.1"/>
</dbReference>
<dbReference type="InterPro" id="IPR019818">
    <property type="entry name" value="IsoCit/isopropylmalate_DH_CS"/>
</dbReference>
<dbReference type="NCBIfam" id="TIGR02088">
    <property type="entry name" value="LEU3_arch"/>
    <property type="match status" value="1"/>
</dbReference>
<dbReference type="Pfam" id="PF00180">
    <property type="entry name" value="Iso_dh"/>
    <property type="match status" value="1"/>
</dbReference>
<dbReference type="PROSITE" id="PS00470">
    <property type="entry name" value="IDH_IMDH"/>
    <property type="match status" value="1"/>
</dbReference>
<comment type="similarity">
    <text evidence="2">Belongs to the isocitrate and isopropylmalate dehydrogenases family.</text>
</comment>
<protein>
    <submittedName>
        <fullName evidence="8">Isocitrate dehydrogenase</fullName>
    </submittedName>
</protein>
<feature type="domain" description="Isopropylmalate dehydrogenase-like" evidence="7">
    <location>
        <begin position="3"/>
        <end position="323"/>
    </location>
</feature>
<evidence type="ECO:0000256" key="4">
    <source>
        <dbReference type="ARBA" id="ARBA00022842"/>
    </source>
</evidence>
<evidence type="ECO:0000256" key="1">
    <source>
        <dbReference type="ARBA" id="ARBA00001946"/>
    </source>
</evidence>
<dbReference type="InterPro" id="IPR011828">
    <property type="entry name" value="LEU3_arc"/>
</dbReference>
<evidence type="ECO:0000256" key="3">
    <source>
        <dbReference type="ARBA" id="ARBA00022723"/>
    </source>
</evidence>
<dbReference type="GO" id="GO:0004449">
    <property type="term" value="F:isocitrate dehydrogenase (NAD+) activity"/>
    <property type="evidence" value="ECO:0007669"/>
    <property type="project" value="TreeGrafter"/>
</dbReference>
<dbReference type="GO" id="GO:0009098">
    <property type="term" value="P:L-leucine biosynthetic process"/>
    <property type="evidence" value="ECO:0007669"/>
    <property type="project" value="InterPro"/>
</dbReference>
<dbReference type="InParanoid" id="O26286"/>
<keyword evidence="9" id="KW-1185">Reference proteome</keyword>
<dbReference type="PaxDb" id="187420-MTH_184"/>
<keyword evidence="3" id="KW-0479">Metal-binding</keyword>
<evidence type="ECO:0000256" key="6">
    <source>
        <dbReference type="ARBA" id="ARBA00023027"/>
    </source>
</evidence>
<dbReference type="FunCoup" id="O26286">
    <property type="interactions" value="152"/>
</dbReference>
<organism evidence="8 9">
    <name type="scientific">Methanothermobacter thermautotrophicus (strain ATCC 29096 / DSM 1053 / JCM 10044 / NBRC 100330 / Delta H)</name>
    <name type="common">Methanobacterium thermoautotrophicum</name>
    <dbReference type="NCBI Taxonomy" id="187420"/>
    <lineage>
        <taxon>Archaea</taxon>
        <taxon>Methanobacteriati</taxon>
        <taxon>Methanobacteriota</taxon>
        <taxon>Methanomada group</taxon>
        <taxon>Methanobacteria</taxon>
        <taxon>Methanobacteriales</taxon>
        <taxon>Methanobacteriaceae</taxon>
        <taxon>Methanothermobacter</taxon>
    </lineage>
</organism>
<dbReference type="GO" id="GO:0006102">
    <property type="term" value="P:isocitrate metabolic process"/>
    <property type="evidence" value="ECO:0007669"/>
    <property type="project" value="TreeGrafter"/>
</dbReference>
<dbReference type="EnsemblBacteria" id="AAB84690">
    <property type="protein sequence ID" value="AAB84690"/>
    <property type="gene ID" value="MTH_184"/>
</dbReference>
<dbReference type="GO" id="GO:0019298">
    <property type="term" value="P:coenzyme B biosynthetic process"/>
    <property type="evidence" value="ECO:0007669"/>
    <property type="project" value="UniProtKB-ARBA"/>
</dbReference>
<keyword evidence="6" id="KW-0520">NAD</keyword>
<dbReference type="GO" id="GO:0006099">
    <property type="term" value="P:tricarboxylic acid cycle"/>
    <property type="evidence" value="ECO:0007669"/>
    <property type="project" value="TreeGrafter"/>
</dbReference>
<evidence type="ECO:0000313" key="8">
    <source>
        <dbReference type="EMBL" id="AAB84690.1"/>
    </source>
</evidence>
<keyword evidence="4" id="KW-0460">Magnesium</keyword>
<comment type="cofactor">
    <cofactor evidence="1">
        <name>Mg(2+)</name>
        <dbReference type="ChEBI" id="CHEBI:18420"/>
    </cofactor>
</comment>
<dbReference type="Gene3D" id="3.40.718.10">
    <property type="entry name" value="Isopropylmalate Dehydrogenase"/>
    <property type="match status" value="1"/>
</dbReference>
<dbReference type="KEGG" id="mth:MTH_184"/>
<dbReference type="GO" id="GO:0000287">
    <property type="term" value="F:magnesium ion binding"/>
    <property type="evidence" value="ECO:0007669"/>
    <property type="project" value="InterPro"/>
</dbReference>
<accession>O26286</accession>
<dbReference type="PANTHER" id="PTHR11835:SF34">
    <property type="entry name" value="ISOCITRATE DEHYDROGENASE [NAD] SUBUNIT ALPHA, MITOCHONDRIAL"/>
    <property type="match status" value="1"/>
</dbReference>
<dbReference type="Proteomes" id="UP000005223">
    <property type="component" value="Chromosome"/>
</dbReference>
<evidence type="ECO:0000259" key="7">
    <source>
        <dbReference type="SMART" id="SM01329"/>
    </source>
</evidence>
<dbReference type="HOGENOM" id="CLU_031953_0_1_2"/>
<dbReference type="EMBL" id="AE000666">
    <property type="protein sequence ID" value="AAB84690.1"/>
    <property type="molecule type" value="Genomic_DNA"/>
</dbReference>
<dbReference type="GO" id="GO:0051287">
    <property type="term" value="F:NAD binding"/>
    <property type="evidence" value="ECO:0007669"/>
    <property type="project" value="InterPro"/>
</dbReference>
<dbReference type="FunFam" id="3.40.718.10:FF:000019">
    <property type="entry name" value="Homoisocitrate dehydrogenase"/>
    <property type="match status" value="1"/>
</dbReference>
<dbReference type="SUPFAM" id="SSF53659">
    <property type="entry name" value="Isocitrate/Isopropylmalate dehydrogenase-like"/>
    <property type="match status" value="1"/>
</dbReference>
<dbReference type="GO" id="GO:0003862">
    <property type="term" value="F:3-isopropylmalate dehydrogenase activity"/>
    <property type="evidence" value="ECO:0007669"/>
    <property type="project" value="InterPro"/>
</dbReference>
<dbReference type="GeneID" id="1470145"/>
<dbReference type="PATRIC" id="fig|187420.15.peg.157"/>
<dbReference type="STRING" id="187420.MTH_184"/>
<gene>
    <name evidence="8" type="ordered locus">MTH_184</name>
</gene>
<dbReference type="AlphaFoldDB" id="O26286"/>
<reference evidence="8 9" key="1">
    <citation type="journal article" date="1997" name="J. Bacteriol.">
        <title>Complete genome sequence of Methanobacterium thermoautotrophicum deltaH: functional analysis and comparative genomics.</title>
        <authorList>
            <person name="Smith D.R."/>
            <person name="Doucette-Stamm L.A."/>
            <person name="Deloughery C."/>
            <person name="Lee H.-M."/>
            <person name="Dubois J."/>
            <person name="Aldredge T."/>
            <person name="Bashirzadeh R."/>
            <person name="Blakely D."/>
            <person name="Cook R."/>
            <person name="Gilbert K."/>
            <person name="Harrison D."/>
            <person name="Hoang L."/>
            <person name="Keagle P."/>
            <person name="Lumm W."/>
            <person name="Pothier B."/>
            <person name="Qiu D."/>
            <person name="Spadafora R."/>
            <person name="Vicare R."/>
            <person name="Wang Y."/>
            <person name="Wierzbowski J."/>
            <person name="Gibson R."/>
            <person name="Jiwani N."/>
            <person name="Caruso A."/>
            <person name="Bush D."/>
            <person name="Safer H."/>
            <person name="Patwell D."/>
            <person name="Prabhakar S."/>
            <person name="McDougall S."/>
            <person name="Shimer G."/>
            <person name="Goyal A."/>
            <person name="Pietrovski S."/>
            <person name="Church G.M."/>
            <person name="Daniels C.J."/>
            <person name="Mao J.-i."/>
            <person name="Rice P."/>
            <person name="Nolling J."/>
            <person name="Reeve J.N."/>
        </authorList>
    </citation>
    <scope>NUCLEOTIDE SEQUENCE [LARGE SCALE GENOMIC DNA]</scope>
    <source>
        <strain evidence="9">ATCC 29096 / DSM 1053 / JCM 10044 / NBRC 100330 / Delta H</strain>
    </source>
</reference>
<dbReference type="PANTHER" id="PTHR11835">
    <property type="entry name" value="DECARBOXYLATING DEHYDROGENASES-ISOCITRATE, ISOPROPYLMALATE, TARTRATE"/>
    <property type="match status" value="1"/>
</dbReference>
<proteinExistence type="inferred from homology"/>
<keyword evidence="5" id="KW-0560">Oxidoreductase</keyword>
<evidence type="ECO:0000313" key="9">
    <source>
        <dbReference type="Proteomes" id="UP000005223"/>
    </source>
</evidence>
<dbReference type="PIR" id="A69113">
    <property type="entry name" value="A69113"/>
</dbReference>
<dbReference type="InterPro" id="IPR024084">
    <property type="entry name" value="IsoPropMal-DH-like_dom"/>
</dbReference>
<dbReference type="SMART" id="SM01329">
    <property type="entry name" value="Iso_dh"/>
    <property type="match status" value="1"/>
</dbReference>
<name>O26286_METTH</name>